<dbReference type="Gene3D" id="3.30.450.20">
    <property type="entry name" value="PAS domain"/>
    <property type="match status" value="1"/>
</dbReference>
<evidence type="ECO:0000259" key="15">
    <source>
        <dbReference type="PROSITE" id="PS50192"/>
    </source>
</evidence>
<comment type="caution">
    <text evidence="16">The sequence shown here is derived from an EMBL/GenBank/DDBJ whole genome shotgun (WGS) entry which is preliminary data.</text>
</comment>
<dbReference type="Proteomes" id="UP000294546">
    <property type="component" value="Unassembled WGS sequence"/>
</dbReference>
<dbReference type="Gene3D" id="1.10.287.950">
    <property type="entry name" value="Methyl-accepting chemotaxis protein"/>
    <property type="match status" value="1"/>
</dbReference>
<evidence type="ECO:0000256" key="12">
    <source>
        <dbReference type="SAM" id="Phobius"/>
    </source>
</evidence>
<dbReference type="CDD" id="cd11386">
    <property type="entry name" value="MCP_signal"/>
    <property type="match status" value="1"/>
</dbReference>
<dbReference type="GO" id="GO:0005886">
    <property type="term" value="C:plasma membrane"/>
    <property type="evidence" value="ECO:0007669"/>
    <property type="project" value="UniProtKB-SubCell"/>
</dbReference>
<dbReference type="InterPro" id="IPR013655">
    <property type="entry name" value="PAS_fold_3"/>
</dbReference>
<keyword evidence="9 11" id="KW-0807">Transducer</keyword>
<dbReference type="GO" id="GO:0004888">
    <property type="term" value="F:transmembrane signaling receptor activity"/>
    <property type="evidence" value="ECO:0007669"/>
    <property type="project" value="InterPro"/>
</dbReference>
<keyword evidence="6 12" id="KW-0812">Transmembrane</keyword>
<comment type="similarity">
    <text evidence="10">Belongs to the methyl-accepting chemotaxis (MCP) protein family.</text>
</comment>
<feature type="domain" description="PAS" evidence="14">
    <location>
        <begin position="36"/>
        <end position="71"/>
    </location>
</feature>
<dbReference type="InterPro" id="IPR000014">
    <property type="entry name" value="PAS"/>
</dbReference>
<dbReference type="CDD" id="cd00130">
    <property type="entry name" value="PAS"/>
    <property type="match status" value="1"/>
</dbReference>
<organism evidence="16 17">
    <name type="scientific">Marinobacterium mangrovicola</name>
    <dbReference type="NCBI Taxonomy" id="1476959"/>
    <lineage>
        <taxon>Bacteria</taxon>
        <taxon>Pseudomonadati</taxon>
        <taxon>Pseudomonadota</taxon>
        <taxon>Gammaproteobacteria</taxon>
        <taxon>Oceanospirillales</taxon>
        <taxon>Oceanospirillaceae</taxon>
        <taxon>Marinobacterium</taxon>
    </lineage>
</organism>
<feature type="transmembrane region" description="Helical" evidence="12">
    <location>
        <begin position="152"/>
        <end position="175"/>
    </location>
</feature>
<evidence type="ECO:0000259" key="13">
    <source>
        <dbReference type="PROSITE" id="PS50111"/>
    </source>
</evidence>
<dbReference type="PROSITE" id="PS50111">
    <property type="entry name" value="CHEMOTAXIS_TRANSDUC_2"/>
    <property type="match status" value="1"/>
</dbReference>
<feature type="domain" description="T-SNARE coiled-coil homology" evidence="15">
    <location>
        <begin position="444"/>
        <end position="489"/>
    </location>
</feature>
<dbReference type="GO" id="GO:0052131">
    <property type="term" value="P:positive aerotaxis"/>
    <property type="evidence" value="ECO:0007669"/>
    <property type="project" value="UniProtKB-ARBA"/>
</dbReference>
<dbReference type="FunFam" id="3.30.450.20:FF:000046">
    <property type="entry name" value="Aerotaxis sensor receptor"/>
    <property type="match status" value="1"/>
</dbReference>
<keyword evidence="4" id="KW-0145">Chemotaxis</keyword>
<dbReference type="AlphaFoldDB" id="A0A4R1GIX8"/>
<gene>
    <name evidence="16" type="ORF">CLV83_3668</name>
</gene>
<accession>A0A4R1GIX8</accession>
<keyword evidence="17" id="KW-1185">Reference proteome</keyword>
<evidence type="ECO:0000313" key="16">
    <source>
        <dbReference type="EMBL" id="TCK04252.1"/>
    </source>
</evidence>
<evidence type="ECO:0000256" key="2">
    <source>
        <dbReference type="ARBA" id="ARBA00022475"/>
    </source>
</evidence>
<evidence type="ECO:0000256" key="9">
    <source>
        <dbReference type="ARBA" id="ARBA00023224"/>
    </source>
</evidence>
<evidence type="ECO:0000256" key="10">
    <source>
        <dbReference type="ARBA" id="ARBA00029447"/>
    </source>
</evidence>
<reference evidence="16 17" key="1">
    <citation type="submission" date="2019-03" db="EMBL/GenBank/DDBJ databases">
        <title>Genomic Encyclopedia of Archaeal and Bacterial Type Strains, Phase II (KMG-II): from individual species to whole genera.</title>
        <authorList>
            <person name="Goeker M."/>
        </authorList>
    </citation>
    <scope>NUCLEOTIDE SEQUENCE [LARGE SCALE GENOMIC DNA]</scope>
    <source>
        <strain evidence="16 17">DSM 27697</strain>
    </source>
</reference>
<feature type="transmembrane region" description="Helical" evidence="12">
    <location>
        <begin position="181"/>
        <end position="197"/>
    </location>
</feature>
<dbReference type="PROSITE" id="PS50192">
    <property type="entry name" value="T_SNARE"/>
    <property type="match status" value="1"/>
</dbReference>
<keyword evidence="3" id="KW-0488">Methylation</keyword>
<dbReference type="InterPro" id="IPR004090">
    <property type="entry name" value="Chemotax_Me-accpt_rcpt"/>
</dbReference>
<dbReference type="PANTHER" id="PTHR32089:SF74">
    <property type="entry name" value="METHYL-ACCEPTING CHEMOTAXIS PROTEIN AER"/>
    <property type="match status" value="1"/>
</dbReference>
<evidence type="ECO:0000256" key="3">
    <source>
        <dbReference type="ARBA" id="ARBA00022481"/>
    </source>
</evidence>
<keyword evidence="8 12" id="KW-0472">Membrane</keyword>
<dbReference type="NCBIfam" id="TIGR00229">
    <property type="entry name" value="sensory_box"/>
    <property type="match status" value="1"/>
</dbReference>
<dbReference type="EMBL" id="SMFU01000011">
    <property type="protein sequence ID" value="TCK04252.1"/>
    <property type="molecule type" value="Genomic_DNA"/>
</dbReference>
<dbReference type="SUPFAM" id="SSF58104">
    <property type="entry name" value="Methyl-accepting chemotaxis protein (MCP) signaling domain"/>
    <property type="match status" value="1"/>
</dbReference>
<evidence type="ECO:0000256" key="5">
    <source>
        <dbReference type="ARBA" id="ARBA00022519"/>
    </source>
</evidence>
<dbReference type="Pfam" id="PF00015">
    <property type="entry name" value="MCPsignal"/>
    <property type="match status" value="1"/>
</dbReference>
<proteinExistence type="inferred from homology"/>
<dbReference type="InterPro" id="IPR000727">
    <property type="entry name" value="T_SNARE_dom"/>
</dbReference>
<keyword evidence="7 12" id="KW-1133">Transmembrane helix</keyword>
<dbReference type="PANTHER" id="PTHR32089">
    <property type="entry name" value="METHYL-ACCEPTING CHEMOTAXIS PROTEIN MCPB"/>
    <property type="match status" value="1"/>
</dbReference>
<evidence type="ECO:0000256" key="11">
    <source>
        <dbReference type="PROSITE-ProRule" id="PRU00284"/>
    </source>
</evidence>
<comment type="subcellular location">
    <subcellularLocation>
        <location evidence="1">Cell inner membrane</location>
        <topology evidence="1">Multi-pass membrane protein</topology>
    </subcellularLocation>
</comment>
<evidence type="ECO:0000313" key="17">
    <source>
        <dbReference type="Proteomes" id="UP000294546"/>
    </source>
</evidence>
<dbReference type="SUPFAM" id="SSF55785">
    <property type="entry name" value="PYP-like sensor domain (PAS domain)"/>
    <property type="match status" value="1"/>
</dbReference>
<feature type="domain" description="Methyl-accepting transducer" evidence="13">
    <location>
        <begin position="257"/>
        <end position="493"/>
    </location>
</feature>
<dbReference type="InterPro" id="IPR035965">
    <property type="entry name" value="PAS-like_dom_sf"/>
</dbReference>
<keyword evidence="5" id="KW-0997">Cell inner membrane</keyword>
<evidence type="ECO:0000256" key="6">
    <source>
        <dbReference type="ARBA" id="ARBA00022692"/>
    </source>
</evidence>
<dbReference type="Pfam" id="PF08447">
    <property type="entry name" value="PAS_3"/>
    <property type="match status" value="1"/>
</dbReference>
<dbReference type="FunFam" id="1.10.287.950:FF:000001">
    <property type="entry name" value="Methyl-accepting chemotaxis sensory transducer"/>
    <property type="match status" value="1"/>
</dbReference>
<dbReference type="PRINTS" id="PR00260">
    <property type="entry name" value="CHEMTRNSDUCR"/>
</dbReference>
<sequence>MLPGMFSRVIGMKQNFPVTTNEATFPQGTKLVSSTDLKGVITHCNQAFIDISGFTKEELLGKSHNIVRHPDMPPEAFAAMWGYLKAGKPWMGLVKNRCKNGDFYWVSAYITPVTENGNIVGYESVRSCPARADVARAEKLYARVREGKSLGVAGYMPAASTWFLLVVFVLAAVLFYLGAPLGSELLLAAGTLGYALWKKVESSRMRQSVMQLMGNSFSDDLAAISYTDDNLELGRIKVAVLAQQAHLNAVLTRLGECADQVRAESLQGMDIALQAQQTLGEQQQETGRVSGAIGEMSSTIAEVSANVQDTAEKSEQARSFASSGSAVIEGTRVAIDNLNSTVRDISESVNELAGETQVIAEATKIIEVIAEQTNLLALNAAIEAARAGEHGRGFAVVAEEVRNLAQRTQNSTREIHAIIESLTQRAERSVQVAADGNAAAETGLQRVLEAEETLHQIQSSVAHIAQMAMQMAAAVEEQSQVSDQINGQVAQISNLAARNLEEGEESTASAQRMGSIANELNELVVRFK</sequence>
<dbReference type="PROSITE" id="PS50112">
    <property type="entry name" value="PAS"/>
    <property type="match status" value="1"/>
</dbReference>
<dbReference type="GO" id="GO:0007165">
    <property type="term" value="P:signal transduction"/>
    <property type="evidence" value="ECO:0007669"/>
    <property type="project" value="UniProtKB-KW"/>
</dbReference>
<dbReference type="InterPro" id="IPR004089">
    <property type="entry name" value="MCPsignal_dom"/>
</dbReference>
<protein>
    <submittedName>
        <fullName evidence="16">Methyl-accepting chemotaxis sensory transducer with Pas/Pac sensor</fullName>
    </submittedName>
</protein>
<dbReference type="SMART" id="SM00283">
    <property type="entry name" value="MA"/>
    <property type="match status" value="1"/>
</dbReference>
<evidence type="ECO:0000259" key="14">
    <source>
        <dbReference type="PROSITE" id="PS50112"/>
    </source>
</evidence>
<evidence type="ECO:0000256" key="7">
    <source>
        <dbReference type="ARBA" id="ARBA00022989"/>
    </source>
</evidence>
<evidence type="ECO:0000256" key="4">
    <source>
        <dbReference type="ARBA" id="ARBA00022500"/>
    </source>
</evidence>
<evidence type="ECO:0000256" key="8">
    <source>
        <dbReference type="ARBA" id="ARBA00023136"/>
    </source>
</evidence>
<evidence type="ECO:0000256" key="1">
    <source>
        <dbReference type="ARBA" id="ARBA00004429"/>
    </source>
</evidence>
<name>A0A4R1GIX8_9GAMM</name>
<keyword evidence="2" id="KW-1003">Cell membrane</keyword>